<keyword evidence="3" id="KW-0378">Hydrolase</keyword>
<dbReference type="InterPro" id="IPR003010">
    <property type="entry name" value="C-N_Hydrolase"/>
</dbReference>
<dbReference type="PROSITE" id="PS01227">
    <property type="entry name" value="UPF0012"/>
    <property type="match status" value="1"/>
</dbReference>
<evidence type="ECO:0000256" key="1">
    <source>
        <dbReference type="ARBA" id="ARBA00010613"/>
    </source>
</evidence>
<reference evidence="3 4" key="1">
    <citation type="submission" date="2017-02" db="EMBL/GenBank/DDBJ databases">
        <authorList>
            <person name="Peterson S.W."/>
        </authorList>
    </citation>
    <scope>NUCLEOTIDE SEQUENCE [LARGE SCALE GENOMIC DNA]</scope>
    <source>
        <strain evidence="3 4">M1</strain>
    </source>
</reference>
<dbReference type="OrthoDB" id="9811121at2"/>
<dbReference type="Gene3D" id="3.60.110.10">
    <property type="entry name" value="Carbon-nitrogen hydrolase"/>
    <property type="match status" value="1"/>
</dbReference>
<evidence type="ECO:0000259" key="2">
    <source>
        <dbReference type="PROSITE" id="PS50263"/>
    </source>
</evidence>
<dbReference type="EMBL" id="FUZT01000001">
    <property type="protein sequence ID" value="SKC41157.1"/>
    <property type="molecule type" value="Genomic_DNA"/>
</dbReference>
<gene>
    <name evidence="3" type="ORF">SAMN02194393_00620</name>
</gene>
<dbReference type="InterPro" id="IPR001110">
    <property type="entry name" value="UPF0012_CS"/>
</dbReference>
<dbReference type="PANTHER" id="PTHR23088">
    <property type="entry name" value="NITRILASE-RELATED"/>
    <property type="match status" value="1"/>
</dbReference>
<dbReference type="PANTHER" id="PTHR23088:SF27">
    <property type="entry name" value="DEAMINATED GLUTATHIONE AMIDASE"/>
    <property type="match status" value="1"/>
</dbReference>
<dbReference type="Pfam" id="PF00795">
    <property type="entry name" value="CN_hydrolase"/>
    <property type="match status" value="1"/>
</dbReference>
<accession>A0A1T5IPR9</accession>
<proteinExistence type="inferred from homology"/>
<dbReference type="GO" id="GO:0016787">
    <property type="term" value="F:hydrolase activity"/>
    <property type="evidence" value="ECO:0007669"/>
    <property type="project" value="UniProtKB-KW"/>
</dbReference>
<dbReference type="Proteomes" id="UP000190285">
    <property type="component" value="Unassembled WGS sequence"/>
</dbReference>
<feature type="domain" description="CN hydrolase" evidence="2">
    <location>
        <begin position="4"/>
        <end position="247"/>
    </location>
</feature>
<dbReference type="RefSeq" id="WP_079489248.1">
    <property type="nucleotide sequence ID" value="NZ_FUZT01000001.1"/>
</dbReference>
<evidence type="ECO:0000313" key="4">
    <source>
        <dbReference type="Proteomes" id="UP000190285"/>
    </source>
</evidence>
<dbReference type="STRING" id="36842.SAMN02194393_00620"/>
<protein>
    <submittedName>
        <fullName evidence="3">Predicted amidohydrolase</fullName>
    </submittedName>
</protein>
<organism evidence="3 4">
    <name type="scientific">Maledivibacter halophilus</name>
    <dbReference type="NCBI Taxonomy" id="36842"/>
    <lineage>
        <taxon>Bacteria</taxon>
        <taxon>Bacillati</taxon>
        <taxon>Bacillota</taxon>
        <taxon>Clostridia</taxon>
        <taxon>Peptostreptococcales</taxon>
        <taxon>Caminicellaceae</taxon>
        <taxon>Maledivibacter</taxon>
    </lineage>
</organism>
<evidence type="ECO:0000313" key="3">
    <source>
        <dbReference type="EMBL" id="SKC41157.1"/>
    </source>
</evidence>
<dbReference type="SUPFAM" id="SSF56317">
    <property type="entry name" value="Carbon-nitrogen hydrolase"/>
    <property type="match status" value="1"/>
</dbReference>
<comment type="similarity">
    <text evidence="1">Belongs to the carbon-nitrogen hydrolase superfamily. NIT1/NIT2 family.</text>
</comment>
<dbReference type="PROSITE" id="PS50263">
    <property type="entry name" value="CN_HYDROLASE"/>
    <property type="match status" value="1"/>
</dbReference>
<keyword evidence="4" id="KW-1185">Reference proteome</keyword>
<name>A0A1T5IPR9_9FIRM</name>
<sequence>MKGFKIALAQINAIPSNKDLNLQKISKFVTEAAKEKAKIICFPELSTCGYHRNLPINLSENIMGFTSIKLLKMSKDKNIVIIAGMLEKDRNNTYITQVIAFPDGKIEKYRKTHLGKYERKKYSPGQNLPIFKTKDTQYQVETVNFGIGICYDLHFPEVVSSLSIQGAHIIFAPHASPIPIKKRFEIWEKYMGARAYDNRVYLAACNLIGNNGYKKFGGGIGIWDPFGNLVKKYTKENEGILSFDVDFDILDNIRKNKSEHMKTPFFLKDRRTDLYL</sequence>
<dbReference type="InterPro" id="IPR036526">
    <property type="entry name" value="C-N_Hydrolase_sf"/>
</dbReference>
<dbReference type="AlphaFoldDB" id="A0A1T5IPR9"/>